<dbReference type="Proteomes" id="UP000885621">
    <property type="component" value="Unassembled WGS sequence"/>
</dbReference>
<protein>
    <recommendedName>
        <fullName evidence="6">Ribosomal RNA small subunit methyltransferase H</fullName>
        <ecNumber evidence="6">2.1.1.199</ecNumber>
    </recommendedName>
    <alternativeName>
        <fullName evidence="6">16S rRNA m(4)C1402 methyltransferase</fullName>
    </alternativeName>
    <alternativeName>
        <fullName evidence="6">rRNA (cytosine-N(4)-)-methyltransferase RsmH</fullName>
    </alternativeName>
</protein>
<keyword evidence="2 6" id="KW-0698">rRNA processing</keyword>
<reference evidence="8" key="1">
    <citation type="journal article" date="2020" name="mSystems">
        <title>Genome- and Community-Level Interaction Insights into Carbon Utilization and Element Cycling Functions of Hydrothermarchaeota in Hydrothermal Sediment.</title>
        <authorList>
            <person name="Zhou Z."/>
            <person name="Liu Y."/>
            <person name="Xu W."/>
            <person name="Pan J."/>
            <person name="Luo Z.H."/>
            <person name="Li M."/>
        </authorList>
    </citation>
    <scope>NUCLEOTIDE SEQUENCE [LARGE SCALE GENOMIC DNA]</scope>
    <source>
        <strain evidence="8">SpSt-1257</strain>
    </source>
</reference>
<feature type="binding site" evidence="6">
    <location>
        <position position="51"/>
    </location>
    <ligand>
        <name>S-adenosyl-L-methionine</name>
        <dbReference type="ChEBI" id="CHEBI:59789"/>
    </ligand>
</feature>
<dbReference type="GO" id="GO:0070475">
    <property type="term" value="P:rRNA base methylation"/>
    <property type="evidence" value="ECO:0007669"/>
    <property type="project" value="UniProtKB-UniRule"/>
</dbReference>
<dbReference type="InterPro" id="IPR029063">
    <property type="entry name" value="SAM-dependent_MTases_sf"/>
</dbReference>
<dbReference type="PANTHER" id="PTHR11265">
    <property type="entry name" value="S-ADENOSYL-METHYLTRANSFERASE MRAW"/>
    <property type="match status" value="1"/>
</dbReference>
<dbReference type="GO" id="GO:0071424">
    <property type="term" value="F:rRNA (cytosine-N4-)-methyltransferase activity"/>
    <property type="evidence" value="ECO:0007669"/>
    <property type="project" value="UniProtKB-UniRule"/>
</dbReference>
<keyword evidence="5 6" id="KW-0949">S-adenosyl-L-methionine</keyword>
<dbReference type="Gene3D" id="3.40.50.150">
    <property type="entry name" value="Vaccinia Virus protein VP39"/>
    <property type="match status" value="1"/>
</dbReference>
<dbReference type="HAMAP" id="MF_01007">
    <property type="entry name" value="16SrRNA_methyltr_H"/>
    <property type="match status" value="1"/>
</dbReference>
<evidence type="ECO:0000313" key="8">
    <source>
        <dbReference type="EMBL" id="HEV08887.1"/>
    </source>
</evidence>
<comment type="subcellular location">
    <subcellularLocation>
        <location evidence="6">Cytoplasm</location>
    </subcellularLocation>
</comment>
<proteinExistence type="inferred from homology"/>
<dbReference type="SUPFAM" id="SSF53335">
    <property type="entry name" value="S-adenosyl-L-methionine-dependent methyltransferases"/>
    <property type="match status" value="1"/>
</dbReference>
<dbReference type="Gene3D" id="1.10.150.170">
    <property type="entry name" value="Putative methyltransferase TM0872, insert domain"/>
    <property type="match status" value="1"/>
</dbReference>
<dbReference type="InterPro" id="IPR023397">
    <property type="entry name" value="SAM-dep_MeTrfase_MraW_recog"/>
</dbReference>
<name>A0A831YCC5_9AQUI</name>
<comment type="catalytic activity">
    <reaction evidence="6">
        <text>cytidine(1402) in 16S rRNA + S-adenosyl-L-methionine = N(4)-methylcytidine(1402) in 16S rRNA + S-adenosyl-L-homocysteine + H(+)</text>
        <dbReference type="Rhea" id="RHEA:42928"/>
        <dbReference type="Rhea" id="RHEA-COMP:10286"/>
        <dbReference type="Rhea" id="RHEA-COMP:10287"/>
        <dbReference type="ChEBI" id="CHEBI:15378"/>
        <dbReference type="ChEBI" id="CHEBI:57856"/>
        <dbReference type="ChEBI" id="CHEBI:59789"/>
        <dbReference type="ChEBI" id="CHEBI:74506"/>
        <dbReference type="ChEBI" id="CHEBI:82748"/>
        <dbReference type="EC" id="2.1.1.199"/>
    </reaction>
</comment>
<dbReference type="Pfam" id="PF01795">
    <property type="entry name" value="Methyltransf_5"/>
    <property type="match status" value="1"/>
</dbReference>
<evidence type="ECO:0000256" key="7">
    <source>
        <dbReference type="SAM" id="MobiDB-lite"/>
    </source>
</evidence>
<evidence type="ECO:0000256" key="1">
    <source>
        <dbReference type="ARBA" id="ARBA00010396"/>
    </source>
</evidence>
<feature type="region of interest" description="Disordered" evidence="7">
    <location>
        <begin position="274"/>
        <end position="293"/>
    </location>
</feature>
<feature type="binding site" evidence="6">
    <location>
        <position position="99"/>
    </location>
    <ligand>
        <name>S-adenosyl-L-methionine</name>
        <dbReference type="ChEBI" id="CHEBI:59789"/>
    </ligand>
</feature>
<gene>
    <name evidence="6 8" type="primary">rsmH</name>
    <name evidence="8" type="ORF">ENO34_00630</name>
</gene>
<keyword evidence="3 6" id="KW-0489">Methyltransferase</keyword>
<comment type="function">
    <text evidence="6">Specifically methylates the N4 position of cytidine in position 1402 (C1402) of 16S rRNA.</text>
</comment>
<dbReference type="EC" id="2.1.1.199" evidence="6"/>
<comment type="caution">
    <text evidence="8">The sequence shown here is derived from an EMBL/GenBank/DDBJ whole genome shotgun (WGS) entry which is preliminary data.</text>
</comment>
<accession>A0A831YCC5</accession>
<dbReference type="AlphaFoldDB" id="A0A831YCC5"/>
<dbReference type="GO" id="GO:0005737">
    <property type="term" value="C:cytoplasm"/>
    <property type="evidence" value="ECO:0007669"/>
    <property type="project" value="UniProtKB-SubCell"/>
</dbReference>
<evidence type="ECO:0000256" key="4">
    <source>
        <dbReference type="ARBA" id="ARBA00022679"/>
    </source>
</evidence>
<organism evidence="8">
    <name type="scientific">Sulfurihydrogenibium azorense</name>
    <dbReference type="NCBI Taxonomy" id="309806"/>
    <lineage>
        <taxon>Bacteria</taxon>
        <taxon>Pseudomonadati</taxon>
        <taxon>Aquificota</taxon>
        <taxon>Aquificia</taxon>
        <taxon>Aquificales</taxon>
        <taxon>Hydrogenothermaceae</taxon>
        <taxon>Sulfurihydrogenibium</taxon>
    </lineage>
</organism>
<dbReference type="PIRSF" id="PIRSF004486">
    <property type="entry name" value="MraW"/>
    <property type="match status" value="1"/>
</dbReference>
<keyword evidence="4 6" id="KW-0808">Transferase</keyword>
<dbReference type="SUPFAM" id="SSF81799">
    <property type="entry name" value="Putative methyltransferase TM0872, insert domain"/>
    <property type="match status" value="1"/>
</dbReference>
<evidence type="ECO:0000256" key="6">
    <source>
        <dbReference type="HAMAP-Rule" id="MF_01007"/>
    </source>
</evidence>
<evidence type="ECO:0000256" key="5">
    <source>
        <dbReference type="ARBA" id="ARBA00022691"/>
    </source>
</evidence>
<feature type="binding site" evidence="6">
    <location>
        <begin position="32"/>
        <end position="34"/>
    </location>
    <ligand>
        <name>S-adenosyl-L-methionine</name>
        <dbReference type="ChEBI" id="CHEBI:59789"/>
    </ligand>
</feature>
<dbReference type="InterPro" id="IPR002903">
    <property type="entry name" value="RsmH"/>
</dbReference>
<dbReference type="EMBL" id="DSFC01000035">
    <property type="protein sequence ID" value="HEV08887.1"/>
    <property type="molecule type" value="Genomic_DNA"/>
</dbReference>
<evidence type="ECO:0000256" key="3">
    <source>
        <dbReference type="ARBA" id="ARBA00022603"/>
    </source>
</evidence>
<dbReference type="PANTHER" id="PTHR11265:SF0">
    <property type="entry name" value="12S RRNA N4-METHYLCYTIDINE METHYLTRANSFERASE"/>
    <property type="match status" value="1"/>
</dbReference>
<sequence length="293" mass="34149">MIKHYSVLHREVAEFMKNLKEGFFIDATVGGGGHSYLILKQNPNVKLIGIDKDDYALNVAQEKLKEFEGRFWLVKSSFKDIDKVVEKFNAKPVVGVLFDFGVSHFQLKLPRGFSFQREEPLDMRMDTSSSLTAYEVVNFYPEHHLLKILTDYGEERFAKRIVKSIVDYRRKKRIETTKELADIVYKSYPPNLRHSRIHPATKTFQAIRIEVNNELKEIEEGLEKAINITDKEGLILAISFHSLEDRIVKNTFKKYKELKFLEILTKKPITPKEDEIEENPASRSAKMRVARRI</sequence>
<dbReference type="NCBIfam" id="TIGR00006">
    <property type="entry name" value="16S rRNA (cytosine(1402)-N(4))-methyltransferase RsmH"/>
    <property type="match status" value="1"/>
</dbReference>
<comment type="similarity">
    <text evidence="1 6">Belongs to the methyltransferase superfamily. RsmH family.</text>
</comment>
<dbReference type="FunFam" id="1.10.150.170:FF:000003">
    <property type="entry name" value="Ribosomal RNA small subunit methyltransferase H"/>
    <property type="match status" value="1"/>
</dbReference>
<feature type="binding site" evidence="6">
    <location>
        <position position="78"/>
    </location>
    <ligand>
        <name>S-adenosyl-L-methionine</name>
        <dbReference type="ChEBI" id="CHEBI:59789"/>
    </ligand>
</feature>
<feature type="binding site" evidence="6">
    <location>
        <position position="106"/>
    </location>
    <ligand>
        <name>S-adenosyl-L-methionine</name>
        <dbReference type="ChEBI" id="CHEBI:59789"/>
    </ligand>
</feature>
<keyword evidence="6" id="KW-0963">Cytoplasm</keyword>
<evidence type="ECO:0000256" key="2">
    <source>
        <dbReference type="ARBA" id="ARBA00022552"/>
    </source>
</evidence>